<dbReference type="EMBL" id="KZ857389">
    <property type="protein sequence ID" value="RDX52734.1"/>
    <property type="molecule type" value="Genomic_DNA"/>
</dbReference>
<evidence type="ECO:0000313" key="3">
    <source>
        <dbReference type="Proteomes" id="UP000256964"/>
    </source>
</evidence>
<keyword evidence="3" id="KW-1185">Reference proteome</keyword>
<name>A0A371DJM0_9APHY</name>
<dbReference type="AlphaFoldDB" id="A0A371DJM0"/>
<evidence type="ECO:0000256" key="1">
    <source>
        <dbReference type="SAM" id="MobiDB-lite"/>
    </source>
</evidence>
<accession>A0A371DJM0</accession>
<organism evidence="2 3">
    <name type="scientific">Lentinus brumalis</name>
    <dbReference type="NCBI Taxonomy" id="2498619"/>
    <lineage>
        <taxon>Eukaryota</taxon>
        <taxon>Fungi</taxon>
        <taxon>Dikarya</taxon>
        <taxon>Basidiomycota</taxon>
        <taxon>Agaricomycotina</taxon>
        <taxon>Agaricomycetes</taxon>
        <taxon>Polyporales</taxon>
        <taxon>Polyporaceae</taxon>
        <taxon>Lentinus</taxon>
    </lineage>
</organism>
<sequence>MFLDVPSRIACNCSSLTLPLACCPPAGNPFGTPPVRTRSREDVGGALELCIGRAIWPCHGRHADLVYPPSSLAPSQQTQTRRSGASQCQLLPSIQQRFLPVSGGRQALSSVEQRTPCKTRQRDRSSIHRLRMDRTGGHSPPSASAGLTARGVACHDPDTSSLEFMSLLDLSLRAR</sequence>
<feature type="compositionally biased region" description="Polar residues" evidence="1">
    <location>
        <begin position="107"/>
        <end position="116"/>
    </location>
</feature>
<feature type="compositionally biased region" description="Basic and acidic residues" evidence="1">
    <location>
        <begin position="120"/>
        <end position="136"/>
    </location>
</feature>
<evidence type="ECO:0000313" key="2">
    <source>
        <dbReference type="EMBL" id="RDX52734.1"/>
    </source>
</evidence>
<protein>
    <submittedName>
        <fullName evidence="2">Uncharacterized protein</fullName>
    </submittedName>
</protein>
<proteinExistence type="predicted"/>
<dbReference type="Proteomes" id="UP000256964">
    <property type="component" value="Unassembled WGS sequence"/>
</dbReference>
<feature type="region of interest" description="Disordered" evidence="1">
    <location>
        <begin position="105"/>
        <end position="152"/>
    </location>
</feature>
<gene>
    <name evidence="2" type="ORF">OH76DRAFT_122441</name>
</gene>
<reference evidence="2 3" key="1">
    <citation type="journal article" date="2018" name="Biotechnol. Biofuels">
        <title>Integrative visual omics of the white-rot fungus Polyporus brumalis exposes the biotechnological potential of its oxidative enzymes for delignifying raw plant biomass.</title>
        <authorList>
            <person name="Miyauchi S."/>
            <person name="Rancon A."/>
            <person name="Drula E."/>
            <person name="Hage H."/>
            <person name="Chaduli D."/>
            <person name="Favel A."/>
            <person name="Grisel S."/>
            <person name="Henrissat B."/>
            <person name="Herpoel-Gimbert I."/>
            <person name="Ruiz-Duenas F.J."/>
            <person name="Chevret D."/>
            <person name="Hainaut M."/>
            <person name="Lin J."/>
            <person name="Wang M."/>
            <person name="Pangilinan J."/>
            <person name="Lipzen A."/>
            <person name="Lesage-Meessen L."/>
            <person name="Navarro D."/>
            <person name="Riley R."/>
            <person name="Grigoriev I.V."/>
            <person name="Zhou S."/>
            <person name="Raouche S."/>
            <person name="Rosso M.N."/>
        </authorList>
    </citation>
    <scope>NUCLEOTIDE SEQUENCE [LARGE SCALE GENOMIC DNA]</scope>
    <source>
        <strain evidence="2 3">BRFM 1820</strain>
    </source>
</reference>